<keyword evidence="2" id="KW-1185">Reference proteome</keyword>
<gene>
    <name evidence="1" type="ORF">AFUS01_LOCUS13738</name>
</gene>
<dbReference type="Proteomes" id="UP000708208">
    <property type="component" value="Unassembled WGS sequence"/>
</dbReference>
<evidence type="ECO:0000313" key="1">
    <source>
        <dbReference type="EMBL" id="CAG7724738.1"/>
    </source>
</evidence>
<name>A0A8J2JS89_9HEXA</name>
<sequence length="93" mass="10660">MVTYAPEQDHIWDSFISRIGRLHPDDSLDYGGIPRCVPGTSSEMPCPFQTTTVTNVWGCHGNMQMGFDARWGKEHRPNRTVTSRFITFNQNTR</sequence>
<accession>A0A8J2JS89</accession>
<evidence type="ECO:0000313" key="2">
    <source>
        <dbReference type="Proteomes" id="UP000708208"/>
    </source>
</evidence>
<reference evidence="1" key="1">
    <citation type="submission" date="2021-06" db="EMBL/GenBank/DDBJ databases">
        <authorList>
            <person name="Hodson N. C."/>
            <person name="Mongue J. A."/>
            <person name="Jaron S. K."/>
        </authorList>
    </citation>
    <scope>NUCLEOTIDE SEQUENCE</scope>
</reference>
<dbReference type="AlphaFoldDB" id="A0A8J2JS89"/>
<organism evidence="1 2">
    <name type="scientific">Allacma fusca</name>
    <dbReference type="NCBI Taxonomy" id="39272"/>
    <lineage>
        <taxon>Eukaryota</taxon>
        <taxon>Metazoa</taxon>
        <taxon>Ecdysozoa</taxon>
        <taxon>Arthropoda</taxon>
        <taxon>Hexapoda</taxon>
        <taxon>Collembola</taxon>
        <taxon>Symphypleona</taxon>
        <taxon>Sminthuridae</taxon>
        <taxon>Allacma</taxon>
    </lineage>
</organism>
<proteinExistence type="predicted"/>
<comment type="caution">
    <text evidence="1">The sequence shown here is derived from an EMBL/GenBank/DDBJ whole genome shotgun (WGS) entry which is preliminary data.</text>
</comment>
<protein>
    <submittedName>
        <fullName evidence="1">Uncharacterized protein</fullName>
    </submittedName>
</protein>
<dbReference type="EMBL" id="CAJVCH010113299">
    <property type="protein sequence ID" value="CAG7724738.1"/>
    <property type="molecule type" value="Genomic_DNA"/>
</dbReference>